<evidence type="ECO:0008006" key="4">
    <source>
        <dbReference type="Google" id="ProtNLM"/>
    </source>
</evidence>
<feature type="region of interest" description="Disordered" evidence="1">
    <location>
        <begin position="186"/>
        <end position="248"/>
    </location>
</feature>
<feature type="compositionally biased region" description="Low complexity" evidence="1">
    <location>
        <begin position="228"/>
        <end position="248"/>
    </location>
</feature>
<gene>
    <name evidence="2" type="ORF">B0H15DRAFT_415297</name>
</gene>
<dbReference type="EMBL" id="JARJCN010000040">
    <property type="protein sequence ID" value="KAJ7083586.1"/>
    <property type="molecule type" value="Genomic_DNA"/>
</dbReference>
<name>A0AAD6XLX4_9AGAR</name>
<evidence type="ECO:0000313" key="2">
    <source>
        <dbReference type="EMBL" id="KAJ7083586.1"/>
    </source>
</evidence>
<protein>
    <recommendedName>
        <fullName evidence="4">AB hydrolase-1 domain-containing protein</fullName>
    </recommendedName>
</protein>
<reference evidence="2" key="1">
    <citation type="submission" date="2023-03" db="EMBL/GenBank/DDBJ databases">
        <title>Massive genome expansion in bonnet fungi (Mycena s.s.) driven by repeated elements and novel gene families across ecological guilds.</title>
        <authorList>
            <consortium name="Lawrence Berkeley National Laboratory"/>
            <person name="Harder C.B."/>
            <person name="Miyauchi S."/>
            <person name="Viragh M."/>
            <person name="Kuo A."/>
            <person name="Thoen E."/>
            <person name="Andreopoulos B."/>
            <person name="Lu D."/>
            <person name="Skrede I."/>
            <person name="Drula E."/>
            <person name="Henrissat B."/>
            <person name="Morin E."/>
            <person name="Kohler A."/>
            <person name="Barry K."/>
            <person name="LaButti K."/>
            <person name="Morin E."/>
            <person name="Salamov A."/>
            <person name="Lipzen A."/>
            <person name="Mereny Z."/>
            <person name="Hegedus B."/>
            <person name="Baldrian P."/>
            <person name="Stursova M."/>
            <person name="Weitz H."/>
            <person name="Taylor A."/>
            <person name="Grigoriev I.V."/>
            <person name="Nagy L.G."/>
            <person name="Martin F."/>
            <person name="Kauserud H."/>
        </authorList>
    </citation>
    <scope>NUCLEOTIDE SEQUENCE</scope>
    <source>
        <strain evidence="2">CBHHK173m</strain>
    </source>
</reference>
<dbReference type="AlphaFoldDB" id="A0AAD6XLX4"/>
<organism evidence="2 3">
    <name type="scientific">Mycena belliarum</name>
    <dbReference type="NCBI Taxonomy" id="1033014"/>
    <lineage>
        <taxon>Eukaryota</taxon>
        <taxon>Fungi</taxon>
        <taxon>Dikarya</taxon>
        <taxon>Basidiomycota</taxon>
        <taxon>Agaricomycotina</taxon>
        <taxon>Agaricomycetes</taxon>
        <taxon>Agaricomycetidae</taxon>
        <taxon>Agaricales</taxon>
        <taxon>Marasmiineae</taxon>
        <taxon>Mycenaceae</taxon>
        <taxon>Mycena</taxon>
    </lineage>
</organism>
<accession>A0AAD6XLX4</accession>
<evidence type="ECO:0000313" key="3">
    <source>
        <dbReference type="Proteomes" id="UP001222325"/>
    </source>
</evidence>
<evidence type="ECO:0000256" key="1">
    <source>
        <dbReference type="SAM" id="MobiDB-lite"/>
    </source>
</evidence>
<feature type="compositionally biased region" description="Low complexity" evidence="1">
    <location>
        <begin position="205"/>
        <end position="215"/>
    </location>
</feature>
<proteinExistence type="predicted"/>
<sequence>MCAYLEYAICSFCVTLLSSVPTDYRNPFNGRDVQTCAHKVPRHTTATCSDSERLGIIITNYGGPGVPDRDASFASGARIQDMTGNRHDIISFDQRGLGHSQPKVNCFGSALKYEQFKTNTVLETTFETCARARRDAGRRLCRGGWRRGSLCRPSRVVLSDSSVSHSHLSLRVRHCAPALRARCGQSERSRARSARALQTPPPSSSPEADADPNAPQASPVTPFKLPLRSSVSRGNSSRRPSPLCSSSEPRAHVPISFKFLVCIHRS</sequence>
<dbReference type="Proteomes" id="UP001222325">
    <property type="component" value="Unassembled WGS sequence"/>
</dbReference>
<comment type="caution">
    <text evidence="2">The sequence shown here is derived from an EMBL/GenBank/DDBJ whole genome shotgun (WGS) entry which is preliminary data.</text>
</comment>
<keyword evidence="3" id="KW-1185">Reference proteome</keyword>